<dbReference type="OrthoDB" id="1440774at2"/>
<reference evidence="2" key="1">
    <citation type="submission" date="2016-10" db="EMBL/GenBank/DDBJ databases">
        <authorList>
            <person name="Varghese N."/>
            <person name="Submissions S."/>
        </authorList>
    </citation>
    <scope>NUCLEOTIDE SEQUENCE [LARGE SCALE GENOMIC DNA]</scope>
    <source>
        <strain evidence="2">DSM 17453</strain>
    </source>
</reference>
<dbReference type="EMBL" id="FOBV01000004">
    <property type="protein sequence ID" value="SEM58673.1"/>
    <property type="molecule type" value="Genomic_DNA"/>
</dbReference>
<dbReference type="Pfam" id="PF09697">
    <property type="entry name" value="Porph_ging"/>
    <property type="match status" value="1"/>
</dbReference>
<evidence type="ECO:0000313" key="1">
    <source>
        <dbReference type="EMBL" id="SEM58673.1"/>
    </source>
</evidence>
<keyword evidence="2" id="KW-1185">Reference proteome</keyword>
<evidence type="ECO:0000313" key="2">
    <source>
        <dbReference type="Proteomes" id="UP000199450"/>
    </source>
</evidence>
<protein>
    <submittedName>
        <fullName evidence="1">GLPGLI family protein</fullName>
    </submittedName>
</protein>
<dbReference type="AlphaFoldDB" id="A0A1H7ZK72"/>
<name>A0A1H7ZK72_9FLAO</name>
<sequence>MKHYINLLLIFFVALVKAQALQLQKFKYEAIYNFISIPDSLKADSIEQKMALYINNDESLYQNLYKKSIDSMTQQKIITGDISYIDLNKIKIPKSTISIYKKYDENKIIFTDRIGTSNIGYNDTFNDFDWQITNENKKLSGYNATKAFLKFRGRQYTAWFTDEIPFQDGPYKFSKLPGLILELYDNKKYFHFVLLSFKKTENNVYYNSKFIDIDREKYYEKKIDYHNSLLANPVHKGKIKKIDTYNPIELK</sequence>
<accession>A0A1H7ZK72</accession>
<dbReference type="InterPro" id="IPR005901">
    <property type="entry name" value="GLPGLI"/>
</dbReference>
<proteinExistence type="predicted"/>
<dbReference type="RefSeq" id="WP_090000002.1">
    <property type="nucleotide sequence ID" value="NZ_FOBV01000004.1"/>
</dbReference>
<gene>
    <name evidence="1" type="ORF">SAMN05421856_104332</name>
</gene>
<organism evidence="1 2">
    <name type="scientific">Chryseobacterium taichungense</name>
    <dbReference type="NCBI Taxonomy" id="295069"/>
    <lineage>
        <taxon>Bacteria</taxon>
        <taxon>Pseudomonadati</taxon>
        <taxon>Bacteroidota</taxon>
        <taxon>Flavobacteriia</taxon>
        <taxon>Flavobacteriales</taxon>
        <taxon>Weeksellaceae</taxon>
        <taxon>Chryseobacterium group</taxon>
        <taxon>Chryseobacterium</taxon>
    </lineage>
</organism>
<dbReference type="Proteomes" id="UP000199450">
    <property type="component" value="Unassembled WGS sequence"/>
</dbReference>
<dbReference type="NCBIfam" id="TIGR01200">
    <property type="entry name" value="GLPGLI"/>
    <property type="match status" value="1"/>
</dbReference>
<dbReference type="STRING" id="295069.SAMN05421856_104332"/>